<dbReference type="Proteomes" id="UP001524570">
    <property type="component" value="Unassembled WGS sequence"/>
</dbReference>
<organism evidence="1 2">
    <name type="scientific">Methylomonas rosea</name>
    <dbReference type="NCBI Taxonomy" id="2952227"/>
    <lineage>
        <taxon>Bacteria</taxon>
        <taxon>Pseudomonadati</taxon>
        <taxon>Pseudomonadota</taxon>
        <taxon>Gammaproteobacteria</taxon>
        <taxon>Methylococcales</taxon>
        <taxon>Methylococcaceae</taxon>
        <taxon>Methylomonas</taxon>
    </lineage>
</organism>
<evidence type="ECO:0000313" key="2">
    <source>
        <dbReference type="Proteomes" id="UP001524570"/>
    </source>
</evidence>
<keyword evidence="2" id="KW-1185">Reference proteome</keyword>
<dbReference type="EMBL" id="JANIBL010000090">
    <property type="protein sequence ID" value="MCQ8119744.1"/>
    <property type="molecule type" value="Genomic_DNA"/>
</dbReference>
<dbReference type="RefSeq" id="WP_256608576.1">
    <property type="nucleotide sequence ID" value="NZ_JANIBL010000090.1"/>
</dbReference>
<accession>A0ABT1TYA9</accession>
<reference evidence="1 2" key="1">
    <citation type="submission" date="2022-07" db="EMBL/GenBank/DDBJ databases">
        <title>Methylomonas rivi sp. nov., Methylomonas rosea sp. nov., Methylomonas aureus sp. nov. and Methylomonas subterranea sp. nov., four novel methanotrophs isolated from a freshwater creek and the deep terrestrial subsurface.</title>
        <authorList>
            <person name="Abin C."/>
            <person name="Sankaranarayanan K."/>
            <person name="Garner C."/>
            <person name="Sindelar R."/>
            <person name="Kotary K."/>
            <person name="Garner R."/>
            <person name="Barclay S."/>
            <person name="Lawson P."/>
            <person name="Krumholz L."/>
        </authorList>
    </citation>
    <scope>NUCLEOTIDE SEQUENCE [LARGE SCALE GENOMIC DNA]</scope>
    <source>
        <strain evidence="1 2">WSC-7</strain>
    </source>
</reference>
<name>A0ABT1TYA9_9GAMM</name>
<evidence type="ECO:0000313" key="1">
    <source>
        <dbReference type="EMBL" id="MCQ8119744.1"/>
    </source>
</evidence>
<protein>
    <submittedName>
        <fullName evidence="1">Uncharacterized protein</fullName>
    </submittedName>
</protein>
<comment type="caution">
    <text evidence="1">The sequence shown here is derived from an EMBL/GenBank/DDBJ whole genome shotgun (WGS) entry which is preliminary data.</text>
</comment>
<proteinExistence type="predicted"/>
<gene>
    <name evidence="1" type="ORF">NP589_20160</name>
</gene>
<sequence length="42" mass="4767">MKILAVLIFAGIAYGFALFLIGIIKELAQFAVEAWRDVEIRR</sequence>